<dbReference type="CDD" id="cd00383">
    <property type="entry name" value="trans_reg_C"/>
    <property type="match status" value="1"/>
</dbReference>
<dbReference type="GO" id="GO:0032993">
    <property type="term" value="C:protein-DNA complex"/>
    <property type="evidence" value="ECO:0007669"/>
    <property type="project" value="TreeGrafter"/>
</dbReference>
<dbReference type="Pfam" id="PF00486">
    <property type="entry name" value="Trans_reg_C"/>
    <property type="match status" value="1"/>
</dbReference>
<feature type="domain" description="OmpR/PhoB-type" evidence="7">
    <location>
        <begin position="123"/>
        <end position="226"/>
    </location>
</feature>
<dbReference type="GO" id="GO:0005829">
    <property type="term" value="C:cytosol"/>
    <property type="evidence" value="ECO:0007669"/>
    <property type="project" value="TreeGrafter"/>
</dbReference>
<dbReference type="InterPro" id="IPR036388">
    <property type="entry name" value="WH-like_DNA-bd_sf"/>
</dbReference>
<evidence type="ECO:0000256" key="5">
    <source>
        <dbReference type="PROSITE-ProRule" id="PRU01091"/>
    </source>
</evidence>
<dbReference type="CDD" id="cd17574">
    <property type="entry name" value="REC_OmpR"/>
    <property type="match status" value="1"/>
</dbReference>
<protein>
    <submittedName>
        <fullName evidence="8">DNA-binding response regulator, OmpR family, contains REC and winged-helix (WHTH) domain</fullName>
    </submittedName>
</protein>
<evidence type="ECO:0000259" key="7">
    <source>
        <dbReference type="PROSITE" id="PS51755"/>
    </source>
</evidence>
<dbReference type="RefSeq" id="WP_072325919.1">
    <property type="nucleotide sequence ID" value="NZ_FPJW01000005.1"/>
</dbReference>
<keyword evidence="2" id="KW-0902">Two-component regulatory system</keyword>
<evidence type="ECO:0000313" key="8">
    <source>
        <dbReference type="EMBL" id="SFX44076.1"/>
    </source>
</evidence>
<dbReference type="PANTHER" id="PTHR48111">
    <property type="entry name" value="REGULATOR OF RPOS"/>
    <property type="match status" value="1"/>
</dbReference>
<dbReference type="Gene3D" id="3.40.50.2300">
    <property type="match status" value="1"/>
</dbReference>
<dbReference type="PROSITE" id="PS51755">
    <property type="entry name" value="OMPR_PHOB"/>
    <property type="match status" value="1"/>
</dbReference>
<feature type="domain" description="Response regulatory" evidence="6">
    <location>
        <begin position="4"/>
        <end position="118"/>
    </location>
</feature>
<dbReference type="SUPFAM" id="SSF52172">
    <property type="entry name" value="CheY-like"/>
    <property type="match status" value="1"/>
</dbReference>
<dbReference type="GO" id="GO:0000976">
    <property type="term" value="F:transcription cis-regulatory region binding"/>
    <property type="evidence" value="ECO:0007669"/>
    <property type="project" value="TreeGrafter"/>
</dbReference>
<dbReference type="Pfam" id="PF00072">
    <property type="entry name" value="Response_reg"/>
    <property type="match status" value="1"/>
</dbReference>
<dbReference type="InterPro" id="IPR011006">
    <property type="entry name" value="CheY-like_superfamily"/>
</dbReference>
<reference evidence="8 9" key="1">
    <citation type="submission" date="2016-11" db="EMBL/GenBank/DDBJ databases">
        <authorList>
            <person name="Jaros S."/>
            <person name="Januszkiewicz K."/>
            <person name="Wedrychowicz H."/>
        </authorList>
    </citation>
    <scope>NUCLEOTIDE SEQUENCE [LARGE SCALE GENOMIC DNA]</scope>
    <source>
        <strain evidence="8 9">DSM 21637</strain>
    </source>
</reference>
<dbReference type="GO" id="GO:0000156">
    <property type="term" value="F:phosphorelay response regulator activity"/>
    <property type="evidence" value="ECO:0007669"/>
    <property type="project" value="TreeGrafter"/>
</dbReference>
<keyword evidence="3 5" id="KW-0238">DNA-binding</keyword>
<dbReference type="PANTHER" id="PTHR48111:SF40">
    <property type="entry name" value="PHOSPHATE REGULON TRANSCRIPTIONAL REGULATORY PROTEIN PHOB"/>
    <property type="match status" value="1"/>
</dbReference>
<dbReference type="STRING" id="1122209.SAMN02745752_01688"/>
<keyword evidence="9" id="KW-1185">Reference proteome</keyword>
<accession>A0A1K1X4K0</accession>
<keyword evidence="1 4" id="KW-0597">Phosphoprotein</keyword>
<dbReference type="EMBL" id="FPJW01000005">
    <property type="protein sequence ID" value="SFX44076.1"/>
    <property type="molecule type" value="Genomic_DNA"/>
</dbReference>
<dbReference type="InterPro" id="IPR039420">
    <property type="entry name" value="WalR-like"/>
</dbReference>
<gene>
    <name evidence="8" type="ORF">SAMN02745752_01688</name>
</gene>
<dbReference type="SMART" id="SM00862">
    <property type="entry name" value="Trans_reg_C"/>
    <property type="match status" value="1"/>
</dbReference>
<evidence type="ECO:0000256" key="2">
    <source>
        <dbReference type="ARBA" id="ARBA00023012"/>
    </source>
</evidence>
<feature type="modified residue" description="4-aspartylphosphate" evidence="4">
    <location>
        <position position="53"/>
    </location>
</feature>
<dbReference type="InterPro" id="IPR001867">
    <property type="entry name" value="OmpR/PhoB-type_DNA-bd"/>
</dbReference>
<dbReference type="PROSITE" id="PS50110">
    <property type="entry name" value="RESPONSE_REGULATORY"/>
    <property type="match status" value="1"/>
</dbReference>
<evidence type="ECO:0000313" key="9">
    <source>
        <dbReference type="Proteomes" id="UP000182350"/>
    </source>
</evidence>
<dbReference type="Proteomes" id="UP000182350">
    <property type="component" value="Unassembled WGS sequence"/>
</dbReference>
<evidence type="ECO:0000256" key="4">
    <source>
        <dbReference type="PROSITE-ProRule" id="PRU00169"/>
    </source>
</evidence>
<dbReference type="Gene3D" id="1.10.10.10">
    <property type="entry name" value="Winged helix-like DNA-binding domain superfamily/Winged helix DNA-binding domain"/>
    <property type="match status" value="1"/>
</dbReference>
<dbReference type="AlphaFoldDB" id="A0A1K1X4K0"/>
<dbReference type="GO" id="GO:0006355">
    <property type="term" value="P:regulation of DNA-templated transcription"/>
    <property type="evidence" value="ECO:0007669"/>
    <property type="project" value="InterPro"/>
</dbReference>
<feature type="DNA-binding region" description="OmpR/PhoB-type" evidence="5">
    <location>
        <begin position="123"/>
        <end position="226"/>
    </location>
</feature>
<dbReference type="InterPro" id="IPR001789">
    <property type="entry name" value="Sig_transdc_resp-reg_receiver"/>
</dbReference>
<evidence type="ECO:0000256" key="1">
    <source>
        <dbReference type="ARBA" id="ARBA00022553"/>
    </source>
</evidence>
<dbReference type="OrthoDB" id="9802426at2"/>
<dbReference type="SMART" id="SM00448">
    <property type="entry name" value="REC"/>
    <property type="match status" value="1"/>
</dbReference>
<organism evidence="8 9">
    <name type="scientific">Marinospirillum alkaliphilum DSM 21637</name>
    <dbReference type="NCBI Taxonomy" id="1122209"/>
    <lineage>
        <taxon>Bacteria</taxon>
        <taxon>Pseudomonadati</taxon>
        <taxon>Pseudomonadota</taxon>
        <taxon>Gammaproteobacteria</taxon>
        <taxon>Oceanospirillales</taxon>
        <taxon>Oceanospirillaceae</taxon>
        <taxon>Marinospirillum</taxon>
    </lineage>
</organism>
<sequence length="230" mass="25627">MTQQVAIIEDDPDQAKLLASWLSSYGYSSSLYLSAELFLEAATSRTFDLLLVDWLLPGMSGLQLVKQLTSENQPPPIIFITGKSQDDDLAEALHSGADDFITKPLKRTVLIARIHAVMRRRGKETHNINPSTRLIMDALRSELTYQGQRVQLTSTEFQLLQLLLQSEDQLLTRPELADSLWGDESKATGGRALDVVISRLRKKLDQLDPSPGQISSHYGKGYLFSRSPAS</sequence>
<name>A0A1K1X4K0_9GAMM</name>
<evidence type="ECO:0000256" key="3">
    <source>
        <dbReference type="ARBA" id="ARBA00023125"/>
    </source>
</evidence>
<proteinExistence type="predicted"/>
<evidence type="ECO:0000259" key="6">
    <source>
        <dbReference type="PROSITE" id="PS50110"/>
    </source>
</evidence>